<keyword evidence="2" id="KW-1185">Reference proteome</keyword>
<evidence type="ECO:0000313" key="2">
    <source>
        <dbReference type="Proteomes" id="UP001311915"/>
    </source>
</evidence>
<accession>A0AAV9K6U2</accession>
<comment type="caution">
    <text evidence="1">The sequence shown here is derived from an EMBL/GenBank/DDBJ whole genome shotgun (WGS) entry which is preliminary data.</text>
</comment>
<sequence length="126" mass="14308">MQNEDKCFGNFLSLFIQVHINLPLVEILKGIPKYAKYVKEIVAKKRRLTEYETIALAEECSSRIQNILPKKLKDLGSPKQTIVTLQLANRSIARLEGVVEDVLVQVGSLIFSVDFVVLDFEPDFEV</sequence>
<dbReference type="EMBL" id="JAWPEI010000012">
    <property type="protein sequence ID" value="KAK4708954.1"/>
    <property type="molecule type" value="Genomic_DNA"/>
</dbReference>
<evidence type="ECO:0000313" key="1">
    <source>
        <dbReference type="EMBL" id="KAK4708954.1"/>
    </source>
</evidence>
<dbReference type="PANTHER" id="PTHR33067">
    <property type="entry name" value="RNA-DIRECTED DNA POLYMERASE-RELATED"/>
    <property type="match status" value="1"/>
</dbReference>
<proteinExistence type="predicted"/>
<dbReference type="AlphaFoldDB" id="A0AAV9K6U2"/>
<name>A0AAV9K6U2_9SOLN</name>
<dbReference type="PANTHER" id="PTHR33067:SF39">
    <property type="entry name" value="TRANSCRIPTION FACTOR INTERACTOR AND REGULATOR CCHC(ZN) FAMILY"/>
    <property type="match status" value="1"/>
</dbReference>
<reference evidence="1 2" key="1">
    <citation type="submission" date="2023-10" db="EMBL/GenBank/DDBJ databases">
        <title>Genome-Wide Identification Analysis in wild type Solanum Pinnatisectum Reveals Some Genes Defensing Phytophthora Infestans.</title>
        <authorList>
            <person name="Sun C."/>
        </authorList>
    </citation>
    <scope>NUCLEOTIDE SEQUENCE [LARGE SCALE GENOMIC DNA]</scope>
    <source>
        <strain evidence="1">LQN</strain>
        <tissue evidence="1">Leaf</tissue>
    </source>
</reference>
<gene>
    <name evidence="1" type="ORF">R3W88_029879</name>
</gene>
<protein>
    <submittedName>
        <fullName evidence="1">Uncharacterized protein</fullName>
    </submittedName>
</protein>
<dbReference type="Proteomes" id="UP001311915">
    <property type="component" value="Unassembled WGS sequence"/>
</dbReference>
<organism evidence="1 2">
    <name type="scientific">Solanum pinnatisectum</name>
    <name type="common">tansyleaf nightshade</name>
    <dbReference type="NCBI Taxonomy" id="50273"/>
    <lineage>
        <taxon>Eukaryota</taxon>
        <taxon>Viridiplantae</taxon>
        <taxon>Streptophyta</taxon>
        <taxon>Embryophyta</taxon>
        <taxon>Tracheophyta</taxon>
        <taxon>Spermatophyta</taxon>
        <taxon>Magnoliopsida</taxon>
        <taxon>eudicotyledons</taxon>
        <taxon>Gunneridae</taxon>
        <taxon>Pentapetalae</taxon>
        <taxon>asterids</taxon>
        <taxon>lamiids</taxon>
        <taxon>Solanales</taxon>
        <taxon>Solanaceae</taxon>
        <taxon>Solanoideae</taxon>
        <taxon>Solaneae</taxon>
        <taxon>Solanum</taxon>
    </lineage>
</organism>